<evidence type="ECO:0000313" key="7">
    <source>
        <dbReference type="Proteomes" id="UP000193144"/>
    </source>
</evidence>
<dbReference type="SMART" id="SM00822">
    <property type="entry name" value="PKS_KR"/>
    <property type="match status" value="1"/>
</dbReference>
<feature type="domain" description="Ketoreductase" evidence="5">
    <location>
        <begin position="8"/>
        <end position="195"/>
    </location>
</feature>
<gene>
    <name evidence="6" type="ORF">BCR34DRAFT_540104</name>
</gene>
<dbReference type="PRINTS" id="PR00080">
    <property type="entry name" value="SDRFAMILY"/>
</dbReference>
<dbReference type="PANTHER" id="PTHR24321">
    <property type="entry name" value="DEHYDROGENASES, SHORT CHAIN"/>
    <property type="match status" value="1"/>
</dbReference>
<organism evidence="6 7">
    <name type="scientific">Clohesyomyces aquaticus</name>
    <dbReference type="NCBI Taxonomy" id="1231657"/>
    <lineage>
        <taxon>Eukaryota</taxon>
        <taxon>Fungi</taxon>
        <taxon>Dikarya</taxon>
        <taxon>Ascomycota</taxon>
        <taxon>Pezizomycotina</taxon>
        <taxon>Dothideomycetes</taxon>
        <taxon>Pleosporomycetidae</taxon>
        <taxon>Pleosporales</taxon>
        <taxon>Lindgomycetaceae</taxon>
        <taxon>Clohesyomyces</taxon>
    </lineage>
</organism>
<dbReference type="EMBL" id="MCFA01000079">
    <property type="protein sequence ID" value="ORY09965.1"/>
    <property type="molecule type" value="Genomic_DNA"/>
</dbReference>
<dbReference type="InterPro" id="IPR020904">
    <property type="entry name" value="Sc_DH/Rdtase_CS"/>
</dbReference>
<evidence type="ECO:0000256" key="2">
    <source>
        <dbReference type="ARBA" id="ARBA00022857"/>
    </source>
</evidence>
<keyword evidence="4" id="KW-0520">NAD</keyword>
<keyword evidence="2" id="KW-0521">NADP</keyword>
<dbReference type="SUPFAM" id="SSF51735">
    <property type="entry name" value="NAD(P)-binding Rossmann-fold domains"/>
    <property type="match status" value="1"/>
</dbReference>
<dbReference type="OrthoDB" id="1669814at2759"/>
<dbReference type="InterPro" id="IPR057326">
    <property type="entry name" value="KR_dom"/>
</dbReference>
<dbReference type="GO" id="GO:0016491">
    <property type="term" value="F:oxidoreductase activity"/>
    <property type="evidence" value="ECO:0007669"/>
    <property type="project" value="UniProtKB-KW"/>
</dbReference>
<dbReference type="Proteomes" id="UP000193144">
    <property type="component" value="Unassembled WGS sequence"/>
</dbReference>
<evidence type="ECO:0000256" key="1">
    <source>
        <dbReference type="ARBA" id="ARBA00006484"/>
    </source>
</evidence>
<comment type="caution">
    <text evidence="6">The sequence shown here is derived from an EMBL/GenBank/DDBJ whole genome shotgun (WGS) entry which is preliminary data.</text>
</comment>
<dbReference type="STRING" id="1231657.A0A1Y1ZJH0"/>
<dbReference type="PRINTS" id="PR00081">
    <property type="entry name" value="GDHRDH"/>
</dbReference>
<dbReference type="InterPro" id="IPR002347">
    <property type="entry name" value="SDR_fam"/>
</dbReference>
<keyword evidence="3" id="KW-0560">Oxidoreductase</keyword>
<keyword evidence="7" id="KW-1185">Reference proteome</keyword>
<reference evidence="6 7" key="1">
    <citation type="submission" date="2016-07" db="EMBL/GenBank/DDBJ databases">
        <title>Pervasive Adenine N6-methylation of Active Genes in Fungi.</title>
        <authorList>
            <consortium name="DOE Joint Genome Institute"/>
            <person name="Mondo S.J."/>
            <person name="Dannebaum R.O."/>
            <person name="Kuo R.C."/>
            <person name="Labutti K."/>
            <person name="Haridas S."/>
            <person name="Kuo A."/>
            <person name="Salamov A."/>
            <person name="Ahrendt S.R."/>
            <person name="Lipzen A."/>
            <person name="Sullivan W."/>
            <person name="Andreopoulos W.B."/>
            <person name="Clum A."/>
            <person name="Lindquist E."/>
            <person name="Daum C."/>
            <person name="Ramamoorthy G.K."/>
            <person name="Gryganskyi A."/>
            <person name="Culley D."/>
            <person name="Magnuson J.K."/>
            <person name="James T.Y."/>
            <person name="O'Malley M.A."/>
            <person name="Stajich J.E."/>
            <person name="Spatafora J.W."/>
            <person name="Visel A."/>
            <person name="Grigoriev I.V."/>
        </authorList>
    </citation>
    <scope>NUCLEOTIDE SEQUENCE [LARGE SCALE GENOMIC DNA]</scope>
    <source>
        <strain evidence="6 7">CBS 115471</strain>
    </source>
</reference>
<comment type="similarity">
    <text evidence="1">Belongs to the short-chain dehydrogenases/reductases (SDR) family.</text>
</comment>
<accession>A0A1Y1ZJH0</accession>
<dbReference type="PROSITE" id="PS00061">
    <property type="entry name" value="ADH_SHORT"/>
    <property type="match status" value="1"/>
</dbReference>
<dbReference type="InterPro" id="IPR036291">
    <property type="entry name" value="NAD(P)-bd_dom_sf"/>
</dbReference>
<name>A0A1Y1ZJH0_9PLEO</name>
<dbReference type="Gene3D" id="3.40.50.720">
    <property type="entry name" value="NAD(P)-binding Rossmann-like Domain"/>
    <property type="match status" value="1"/>
</dbReference>
<dbReference type="AlphaFoldDB" id="A0A1Y1ZJH0"/>
<dbReference type="Pfam" id="PF13561">
    <property type="entry name" value="adh_short_C2"/>
    <property type="match status" value="1"/>
</dbReference>
<sequence length="262" mass="27133">MTLPLSSKIIALTGGASGIGLATAHLLASRGATLSLADINSSALETAATELREKYQGEVMVMVVDVRKEDEVEKWISETVKRFGKLDGAANLAGVIGKSIGLTPLTSQDASEWDFILSVNLTGVMHCLKHELRVLTDGGAIVNASSIAGVQGRPNNAAYAASKHGVLGLTRSAAKEVGGRGVRVNAVCPGQIETPMFALSASIAAANSSNSEQRTATSEAMSVALGRRGKAEEVASLIAFLLGDESRFITGASYSIDGGWNC</sequence>
<dbReference type="CDD" id="cd05233">
    <property type="entry name" value="SDR_c"/>
    <property type="match status" value="1"/>
</dbReference>
<protein>
    <submittedName>
        <fullName evidence="6">3-oxoacyl-reductase</fullName>
    </submittedName>
</protein>
<evidence type="ECO:0000259" key="5">
    <source>
        <dbReference type="SMART" id="SM00822"/>
    </source>
</evidence>
<evidence type="ECO:0000313" key="6">
    <source>
        <dbReference type="EMBL" id="ORY09965.1"/>
    </source>
</evidence>
<dbReference type="FunFam" id="3.40.50.720:FF:000084">
    <property type="entry name" value="Short-chain dehydrogenase reductase"/>
    <property type="match status" value="1"/>
</dbReference>
<evidence type="ECO:0000256" key="3">
    <source>
        <dbReference type="ARBA" id="ARBA00023002"/>
    </source>
</evidence>
<dbReference type="PANTHER" id="PTHR24321:SF8">
    <property type="entry name" value="ESTRADIOL 17-BETA-DEHYDROGENASE 8-RELATED"/>
    <property type="match status" value="1"/>
</dbReference>
<proteinExistence type="inferred from homology"/>
<evidence type="ECO:0000256" key="4">
    <source>
        <dbReference type="ARBA" id="ARBA00023027"/>
    </source>
</evidence>